<dbReference type="Pfam" id="PF02899">
    <property type="entry name" value="Phage_int_SAM_1"/>
    <property type="match status" value="1"/>
</dbReference>
<dbReference type="PROSITE" id="PS51900">
    <property type="entry name" value="CB"/>
    <property type="match status" value="1"/>
</dbReference>
<dbReference type="Proteomes" id="UP000178515">
    <property type="component" value="Unassembled WGS sequence"/>
</dbReference>
<evidence type="ECO:0000313" key="8">
    <source>
        <dbReference type="Proteomes" id="UP000178515"/>
    </source>
</evidence>
<dbReference type="AlphaFoldDB" id="A0A1G1Z4M2"/>
<evidence type="ECO:0000256" key="4">
    <source>
        <dbReference type="PROSITE-ProRule" id="PRU01248"/>
    </source>
</evidence>
<evidence type="ECO:0000259" key="6">
    <source>
        <dbReference type="PROSITE" id="PS51900"/>
    </source>
</evidence>
<sequence length="310" mass="35560">MTEAENVLKKYLEYIEIERGRSPKTRDNYERCLKKFLAEANIKRVNEITEQKIRDFRLKLARDESGLKKVTQAYYVITIRNFLKYLAKQDYKIVSGEKIDVPKTPARQIDIIDYGDLERLLASPEGGDLRALRDRAILETFFSTGLRVSELCSLNRDANLKRGELGVRGKGGKIRVVFLSERAKETIKAYLDKRTDPEEALFISLSGSPVKKNPDGTKSRKPSVVIGRIIPRAVQRLINRYSRKAGITKKVTPHQLRHQFATDLLMNGADLRSVQELLGHSNIATTQVYTHITNKQLREVHKAFHARRRS</sequence>
<evidence type="ECO:0000259" key="5">
    <source>
        <dbReference type="PROSITE" id="PS51898"/>
    </source>
</evidence>
<reference evidence="7 8" key="1">
    <citation type="journal article" date="2016" name="Nat. Commun.">
        <title>Thousands of microbial genomes shed light on interconnected biogeochemical processes in an aquifer system.</title>
        <authorList>
            <person name="Anantharaman K."/>
            <person name="Brown C.T."/>
            <person name="Hug L.A."/>
            <person name="Sharon I."/>
            <person name="Castelle C.J."/>
            <person name="Probst A.J."/>
            <person name="Thomas B.C."/>
            <person name="Singh A."/>
            <person name="Wilkins M.J."/>
            <person name="Karaoz U."/>
            <person name="Brodie E.L."/>
            <person name="Williams K.H."/>
            <person name="Hubbard S.S."/>
            <person name="Banfield J.F."/>
        </authorList>
    </citation>
    <scope>NUCLEOTIDE SEQUENCE [LARGE SCALE GENOMIC DNA]</scope>
</reference>
<dbReference type="Gene3D" id="1.10.443.10">
    <property type="entry name" value="Intergrase catalytic core"/>
    <property type="match status" value="1"/>
</dbReference>
<proteinExistence type="predicted"/>
<evidence type="ECO:0000256" key="3">
    <source>
        <dbReference type="ARBA" id="ARBA00023172"/>
    </source>
</evidence>
<dbReference type="EMBL" id="MHIX01000013">
    <property type="protein sequence ID" value="OGY59588.1"/>
    <property type="molecule type" value="Genomic_DNA"/>
</dbReference>
<dbReference type="InterPro" id="IPR004107">
    <property type="entry name" value="Integrase_SAM-like_N"/>
</dbReference>
<accession>A0A1G1Z4M2</accession>
<dbReference type="InterPro" id="IPR013762">
    <property type="entry name" value="Integrase-like_cat_sf"/>
</dbReference>
<dbReference type="InterPro" id="IPR044068">
    <property type="entry name" value="CB"/>
</dbReference>
<dbReference type="Gene3D" id="1.10.150.130">
    <property type="match status" value="1"/>
</dbReference>
<dbReference type="NCBIfam" id="NF040815">
    <property type="entry name" value="recomb_XerA_Arch"/>
    <property type="match status" value="1"/>
</dbReference>
<dbReference type="PANTHER" id="PTHR30349">
    <property type="entry name" value="PHAGE INTEGRASE-RELATED"/>
    <property type="match status" value="1"/>
</dbReference>
<dbReference type="InterPro" id="IPR002104">
    <property type="entry name" value="Integrase_catalytic"/>
</dbReference>
<evidence type="ECO:0000313" key="7">
    <source>
        <dbReference type="EMBL" id="OGY59588.1"/>
    </source>
</evidence>
<dbReference type="STRING" id="1797689.A3F24_00020"/>
<dbReference type="Pfam" id="PF00589">
    <property type="entry name" value="Phage_integrase"/>
    <property type="match status" value="1"/>
</dbReference>
<protein>
    <recommendedName>
        <fullName evidence="9">Tyrosine recombinase XerC</fullName>
    </recommendedName>
</protein>
<feature type="domain" description="Core-binding (CB)" evidence="6">
    <location>
        <begin position="2"/>
        <end position="87"/>
    </location>
</feature>
<comment type="caution">
    <text evidence="7">The sequence shown here is derived from an EMBL/GenBank/DDBJ whole genome shotgun (WGS) entry which is preliminary data.</text>
</comment>
<dbReference type="SUPFAM" id="SSF56349">
    <property type="entry name" value="DNA breaking-rejoining enzymes"/>
    <property type="match status" value="1"/>
</dbReference>
<keyword evidence="3" id="KW-0233">DNA recombination</keyword>
<keyword evidence="1" id="KW-0229">DNA integration</keyword>
<dbReference type="InterPro" id="IPR050090">
    <property type="entry name" value="Tyrosine_recombinase_XerCD"/>
</dbReference>
<evidence type="ECO:0008006" key="9">
    <source>
        <dbReference type="Google" id="ProtNLM"/>
    </source>
</evidence>
<feature type="domain" description="Tyr recombinase" evidence="5">
    <location>
        <begin position="107"/>
        <end position="302"/>
    </location>
</feature>
<dbReference type="InterPro" id="IPR011010">
    <property type="entry name" value="DNA_brk_join_enz"/>
</dbReference>
<dbReference type="CDD" id="cd00798">
    <property type="entry name" value="INT_XerDC_C"/>
    <property type="match status" value="1"/>
</dbReference>
<evidence type="ECO:0000256" key="1">
    <source>
        <dbReference type="ARBA" id="ARBA00022908"/>
    </source>
</evidence>
<dbReference type="GO" id="GO:0006310">
    <property type="term" value="P:DNA recombination"/>
    <property type="evidence" value="ECO:0007669"/>
    <property type="project" value="UniProtKB-KW"/>
</dbReference>
<dbReference type="InterPro" id="IPR010998">
    <property type="entry name" value="Integrase_recombinase_N"/>
</dbReference>
<dbReference type="GO" id="GO:0003677">
    <property type="term" value="F:DNA binding"/>
    <property type="evidence" value="ECO:0007669"/>
    <property type="project" value="UniProtKB-UniRule"/>
</dbReference>
<dbReference type="PROSITE" id="PS51898">
    <property type="entry name" value="TYR_RECOMBINASE"/>
    <property type="match status" value="1"/>
</dbReference>
<organism evidence="7 8">
    <name type="scientific">Candidatus Colwellbacteria bacterium RIFCSPHIGHO2_12_FULL_44_17</name>
    <dbReference type="NCBI Taxonomy" id="1797689"/>
    <lineage>
        <taxon>Bacteria</taxon>
        <taxon>Candidatus Colwelliibacteriota</taxon>
    </lineage>
</organism>
<dbReference type="GO" id="GO:0015074">
    <property type="term" value="P:DNA integration"/>
    <property type="evidence" value="ECO:0007669"/>
    <property type="project" value="UniProtKB-KW"/>
</dbReference>
<name>A0A1G1Z4M2_9BACT</name>
<gene>
    <name evidence="7" type="ORF">A3F24_00020</name>
</gene>
<keyword evidence="2 4" id="KW-0238">DNA-binding</keyword>
<evidence type="ECO:0000256" key="2">
    <source>
        <dbReference type="ARBA" id="ARBA00023125"/>
    </source>
</evidence>
<dbReference type="PANTHER" id="PTHR30349:SF81">
    <property type="entry name" value="TYROSINE RECOMBINASE XERC"/>
    <property type="match status" value="1"/>
</dbReference>